<keyword evidence="1" id="KW-0812">Transmembrane</keyword>
<sequence length="127" mass="15166">MKKALLLIILLPLLFSCRTAKDLEKNTEIKEIIKERHDTLTVHTRDSIYFSVIQKGDTVFNTKYIEKIKYIDRTVIQNDTIYQEKEVIKEKKVIKKHVPSWCWWLLLINATIIGIIGIKYYVKWRTK</sequence>
<keyword evidence="1" id="KW-0472">Membrane</keyword>
<feature type="transmembrane region" description="Helical" evidence="1">
    <location>
        <begin position="103"/>
        <end position="122"/>
    </location>
</feature>
<proteinExistence type="predicted"/>
<accession>A0A8S5SM79</accession>
<protein>
    <submittedName>
        <fullName evidence="2">Protein involved in gliding motility 9 Secretion System Type.5A</fullName>
    </submittedName>
</protein>
<evidence type="ECO:0000256" key="1">
    <source>
        <dbReference type="SAM" id="Phobius"/>
    </source>
</evidence>
<organism evidence="2">
    <name type="scientific">Myoviridae sp. ctPoO4</name>
    <dbReference type="NCBI Taxonomy" id="2827685"/>
    <lineage>
        <taxon>Viruses</taxon>
        <taxon>Duplodnaviria</taxon>
        <taxon>Heunggongvirae</taxon>
        <taxon>Uroviricota</taxon>
        <taxon>Caudoviricetes</taxon>
    </lineage>
</organism>
<evidence type="ECO:0000313" key="2">
    <source>
        <dbReference type="EMBL" id="DAF52070.1"/>
    </source>
</evidence>
<keyword evidence="1" id="KW-1133">Transmembrane helix</keyword>
<name>A0A8S5SM79_9CAUD</name>
<dbReference type="PROSITE" id="PS51257">
    <property type="entry name" value="PROKAR_LIPOPROTEIN"/>
    <property type="match status" value="1"/>
</dbReference>
<reference evidence="2" key="1">
    <citation type="journal article" date="2021" name="Proc. Natl. Acad. Sci. U.S.A.">
        <title>A Catalog of Tens of Thousands of Viruses from Human Metagenomes Reveals Hidden Associations with Chronic Diseases.</title>
        <authorList>
            <person name="Tisza M.J."/>
            <person name="Buck C.B."/>
        </authorList>
    </citation>
    <scope>NUCLEOTIDE SEQUENCE</scope>
    <source>
        <strain evidence="2">CtPoO4</strain>
    </source>
</reference>
<dbReference type="EMBL" id="BK032629">
    <property type="protein sequence ID" value="DAF52070.1"/>
    <property type="molecule type" value="Genomic_DNA"/>
</dbReference>